<keyword evidence="1" id="KW-0812">Transmembrane</keyword>
<dbReference type="InterPro" id="IPR007047">
    <property type="entry name" value="Flp_Fap"/>
</dbReference>
<sequence>MLARLISVLKKQEGQGLVEYALIIVLISVVAMVAMGLLGTEISTVFTTITDKLK</sequence>
<dbReference type="EMBL" id="VSSQ01021682">
    <property type="protein sequence ID" value="MPM67425.1"/>
    <property type="molecule type" value="Genomic_DNA"/>
</dbReference>
<name>A0A645BQ62_9ZZZZ</name>
<reference evidence="2" key="1">
    <citation type="submission" date="2019-08" db="EMBL/GenBank/DDBJ databases">
        <authorList>
            <person name="Kucharzyk K."/>
            <person name="Murdoch R.W."/>
            <person name="Higgins S."/>
            <person name="Loffler F."/>
        </authorList>
    </citation>
    <scope>NUCLEOTIDE SEQUENCE</scope>
</reference>
<organism evidence="2">
    <name type="scientific">bioreactor metagenome</name>
    <dbReference type="NCBI Taxonomy" id="1076179"/>
    <lineage>
        <taxon>unclassified sequences</taxon>
        <taxon>metagenomes</taxon>
        <taxon>ecological metagenomes</taxon>
    </lineage>
</organism>
<comment type="caution">
    <text evidence="2">The sequence shown here is derived from an EMBL/GenBank/DDBJ whole genome shotgun (WGS) entry which is preliminary data.</text>
</comment>
<gene>
    <name evidence="2" type="ORF">SDC9_114347</name>
</gene>
<evidence type="ECO:0000256" key="1">
    <source>
        <dbReference type="SAM" id="Phobius"/>
    </source>
</evidence>
<dbReference type="Pfam" id="PF04964">
    <property type="entry name" value="Flp_Fap"/>
    <property type="match status" value="1"/>
</dbReference>
<dbReference type="AlphaFoldDB" id="A0A645BQ62"/>
<keyword evidence="1" id="KW-0472">Membrane</keyword>
<protein>
    <recommendedName>
        <fullName evidence="3">Flp/Fap pilin component</fullName>
    </recommendedName>
</protein>
<proteinExistence type="predicted"/>
<feature type="transmembrane region" description="Helical" evidence="1">
    <location>
        <begin position="20"/>
        <end position="38"/>
    </location>
</feature>
<evidence type="ECO:0000313" key="2">
    <source>
        <dbReference type="EMBL" id="MPM67425.1"/>
    </source>
</evidence>
<evidence type="ECO:0008006" key="3">
    <source>
        <dbReference type="Google" id="ProtNLM"/>
    </source>
</evidence>
<keyword evidence="1" id="KW-1133">Transmembrane helix</keyword>
<accession>A0A645BQ62</accession>